<accession>A0ABN1XLW4</accession>
<keyword evidence="1" id="KW-0732">Signal</keyword>
<gene>
    <name evidence="2" type="ORF">GCM10009639_07420</name>
</gene>
<protein>
    <recommendedName>
        <fullName evidence="4">Peptidase inhibitor family I36</fullName>
    </recommendedName>
</protein>
<evidence type="ECO:0000256" key="1">
    <source>
        <dbReference type="SAM" id="SignalP"/>
    </source>
</evidence>
<proteinExistence type="predicted"/>
<feature type="signal peptide" evidence="1">
    <location>
        <begin position="1"/>
        <end position="27"/>
    </location>
</feature>
<dbReference type="Proteomes" id="UP001499863">
    <property type="component" value="Unassembled WGS sequence"/>
</dbReference>
<keyword evidence="3" id="KW-1185">Reference proteome</keyword>
<evidence type="ECO:0000313" key="2">
    <source>
        <dbReference type="EMBL" id="GAA1385095.1"/>
    </source>
</evidence>
<dbReference type="RefSeq" id="WP_344325606.1">
    <property type="nucleotide sequence ID" value="NZ_BAAAKJ010000029.1"/>
</dbReference>
<comment type="caution">
    <text evidence="2">The sequence shown here is derived from an EMBL/GenBank/DDBJ whole genome shotgun (WGS) entry which is preliminary data.</text>
</comment>
<evidence type="ECO:0000313" key="3">
    <source>
        <dbReference type="Proteomes" id="UP001499863"/>
    </source>
</evidence>
<feature type="chain" id="PRO_5047198341" description="Peptidase inhibitor family I36" evidence="1">
    <location>
        <begin position="28"/>
        <end position="167"/>
    </location>
</feature>
<name>A0ABN1XLW4_9ACTN</name>
<dbReference type="EMBL" id="BAAAKJ010000029">
    <property type="protein sequence ID" value="GAA1385095.1"/>
    <property type="molecule type" value="Genomic_DNA"/>
</dbReference>
<organism evidence="2 3">
    <name type="scientific">Kitasatospora putterlickiae</name>
    <dbReference type="NCBI Taxonomy" id="221725"/>
    <lineage>
        <taxon>Bacteria</taxon>
        <taxon>Bacillati</taxon>
        <taxon>Actinomycetota</taxon>
        <taxon>Actinomycetes</taxon>
        <taxon>Kitasatosporales</taxon>
        <taxon>Streptomycetaceae</taxon>
        <taxon>Kitasatospora</taxon>
    </lineage>
</organism>
<evidence type="ECO:0008006" key="4">
    <source>
        <dbReference type="Google" id="ProtNLM"/>
    </source>
</evidence>
<reference evidence="2 3" key="1">
    <citation type="journal article" date="2019" name="Int. J. Syst. Evol. Microbiol.">
        <title>The Global Catalogue of Microorganisms (GCM) 10K type strain sequencing project: providing services to taxonomists for standard genome sequencing and annotation.</title>
        <authorList>
            <consortium name="The Broad Institute Genomics Platform"/>
            <consortium name="The Broad Institute Genome Sequencing Center for Infectious Disease"/>
            <person name="Wu L."/>
            <person name="Ma J."/>
        </authorList>
    </citation>
    <scope>NUCLEOTIDE SEQUENCE [LARGE SCALE GENOMIC DNA]</scope>
    <source>
        <strain evidence="2 3">JCM 12393</strain>
    </source>
</reference>
<sequence length="167" mass="18027">MKRPLAVAATLAATALVSLSTVVPAHAIEYVSDTCNFGDKANCFAIFFNSQNEYGMSTSSCFMSNKDIDDHYGVNSPNGNILVLYQFGYNYQPINSNLGGSVCRPNEGSGQQLKNNAASVVNGDPWASYTVFYNSNFYGTAQTIGAYSKANLIAKLHDNNASHRRNG</sequence>